<dbReference type="RefSeq" id="WP_112331415.1">
    <property type="nucleotide sequence ID" value="NZ_JBKYJQ010000004.1"/>
</dbReference>
<comment type="similarity">
    <text evidence="1">Belongs to the class IV-like SAM-binding methyltransferase superfamily. RNA methyltransferase TrmH family.</text>
</comment>
<keyword evidence="3 6" id="KW-0808">Transferase</keyword>
<keyword evidence="2 6" id="KW-0489">Methyltransferase</keyword>
<dbReference type="CDD" id="cd18095">
    <property type="entry name" value="SpoU-like_rRNA-MTase"/>
    <property type="match status" value="1"/>
</dbReference>
<feature type="domain" description="tRNA/rRNA methyltransferase SpoU type" evidence="4">
    <location>
        <begin position="120"/>
        <end position="260"/>
    </location>
</feature>
<dbReference type="GO" id="GO:0032259">
    <property type="term" value="P:methylation"/>
    <property type="evidence" value="ECO:0007669"/>
    <property type="project" value="UniProtKB-KW"/>
</dbReference>
<reference evidence="6 7" key="1">
    <citation type="submission" date="2018-06" db="EMBL/GenBank/DDBJ databases">
        <title>Noncontiguous genome sequence of Ruminococcaceae bacterium ASD2818.</title>
        <authorList>
            <person name="Chaplin A.V."/>
            <person name="Sokolova S.R."/>
            <person name="Kochetkova T.O."/>
            <person name="Goltsov A.Y."/>
            <person name="Trofimov D.Y."/>
            <person name="Efimov B.A."/>
        </authorList>
    </citation>
    <scope>NUCLEOTIDE SEQUENCE [LARGE SCALE GENOMIC DNA]</scope>
    <source>
        <strain evidence="6 7">ASD2818</strain>
    </source>
</reference>
<dbReference type="SUPFAM" id="SSF55315">
    <property type="entry name" value="L30e-like"/>
    <property type="match status" value="1"/>
</dbReference>
<evidence type="ECO:0000256" key="2">
    <source>
        <dbReference type="ARBA" id="ARBA00022603"/>
    </source>
</evidence>
<dbReference type="InterPro" id="IPR001537">
    <property type="entry name" value="SpoU_MeTrfase"/>
</dbReference>
<evidence type="ECO:0000313" key="6">
    <source>
        <dbReference type="EMBL" id="RAQ30218.1"/>
    </source>
</evidence>
<accession>A0A328UFD9</accession>
<dbReference type="InterPro" id="IPR029064">
    <property type="entry name" value="Ribosomal_eL30-like_sf"/>
</dbReference>
<dbReference type="InterPro" id="IPR029028">
    <property type="entry name" value="Alpha/beta_knot_MTases"/>
</dbReference>
<dbReference type="Pfam" id="PF22435">
    <property type="entry name" value="MRM3-like_sub_bind"/>
    <property type="match status" value="1"/>
</dbReference>
<dbReference type="GO" id="GO:0006396">
    <property type="term" value="P:RNA processing"/>
    <property type="evidence" value="ECO:0007669"/>
    <property type="project" value="InterPro"/>
</dbReference>
<protein>
    <submittedName>
        <fullName evidence="6">RNA methyltransferase</fullName>
    </submittedName>
</protein>
<proteinExistence type="inferred from homology"/>
<evidence type="ECO:0000256" key="3">
    <source>
        <dbReference type="ARBA" id="ARBA00022679"/>
    </source>
</evidence>
<dbReference type="SUPFAM" id="SSF75217">
    <property type="entry name" value="alpha/beta knot"/>
    <property type="match status" value="1"/>
</dbReference>
<dbReference type="Pfam" id="PF00588">
    <property type="entry name" value="SpoU_methylase"/>
    <property type="match status" value="1"/>
</dbReference>
<evidence type="ECO:0000313" key="7">
    <source>
        <dbReference type="Proteomes" id="UP000249377"/>
    </source>
</evidence>
<sequence>MPDIITSRKNEWVKFAARLSADSAFRRKEGSFLVEGARLCEDAVRSGCEVACLFYTEQALSRYARYLEKMIPAARRAFQVAPHVAQLLSETKTSQEVFCICGLAGNGAQPAGEKPIVGRCLALENVQDPGNMGTILRTAEALGLQEVIVAGQSCDVYSPKVLRASMGAVFRLPLRYEADLACLFNRLKRQGTACYAAVPRADARSILEVDFTPPSIVAVGNEGNGLRAETIEASAACVAIPMEGRAESLNASASAAILMWEMMRKGT</sequence>
<dbReference type="GO" id="GO:0008173">
    <property type="term" value="F:RNA methyltransferase activity"/>
    <property type="evidence" value="ECO:0007669"/>
    <property type="project" value="InterPro"/>
</dbReference>
<evidence type="ECO:0000259" key="4">
    <source>
        <dbReference type="Pfam" id="PF00588"/>
    </source>
</evidence>
<dbReference type="Gene3D" id="3.30.1330.30">
    <property type="match status" value="1"/>
</dbReference>
<dbReference type="InterPro" id="IPR029026">
    <property type="entry name" value="tRNA_m1G_MTases_N"/>
</dbReference>
<keyword evidence="7" id="KW-1185">Reference proteome</keyword>
<comment type="caution">
    <text evidence="6">The sequence shown here is derived from an EMBL/GenBank/DDBJ whole genome shotgun (WGS) entry which is preliminary data.</text>
</comment>
<dbReference type="PANTHER" id="PTHR43191:SF2">
    <property type="entry name" value="RRNA METHYLTRANSFERASE 3, MITOCHONDRIAL"/>
    <property type="match status" value="1"/>
</dbReference>
<dbReference type="Proteomes" id="UP000249377">
    <property type="component" value="Unassembled WGS sequence"/>
</dbReference>
<dbReference type="PANTHER" id="PTHR43191">
    <property type="entry name" value="RRNA METHYLTRANSFERASE 3"/>
    <property type="match status" value="1"/>
</dbReference>
<name>A0A328UFD9_9FIRM</name>
<dbReference type="GO" id="GO:0003723">
    <property type="term" value="F:RNA binding"/>
    <property type="evidence" value="ECO:0007669"/>
    <property type="project" value="InterPro"/>
</dbReference>
<organism evidence="6 7">
    <name type="scientific">Hydrogeniiclostridium mannosilyticum</name>
    <dbReference type="NCBI Taxonomy" id="2764322"/>
    <lineage>
        <taxon>Bacteria</taxon>
        <taxon>Bacillati</taxon>
        <taxon>Bacillota</taxon>
        <taxon>Clostridia</taxon>
        <taxon>Eubacteriales</taxon>
        <taxon>Acutalibacteraceae</taxon>
        <taxon>Hydrogeniiclostridium</taxon>
    </lineage>
</organism>
<evidence type="ECO:0000256" key="1">
    <source>
        <dbReference type="ARBA" id="ARBA00007228"/>
    </source>
</evidence>
<evidence type="ECO:0000259" key="5">
    <source>
        <dbReference type="Pfam" id="PF22435"/>
    </source>
</evidence>
<dbReference type="AlphaFoldDB" id="A0A328UFD9"/>
<dbReference type="Gene3D" id="3.40.1280.10">
    <property type="match status" value="1"/>
</dbReference>
<dbReference type="InterPro" id="IPR051259">
    <property type="entry name" value="rRNA_Methyltransferase"/>
</dbReference>
<feature type="domain" description="MRM3-like substrate binding" evidence="5">
    <location>
        <begin position="10"/>
        <end position="98"/>
    </location>
</feature>
<dbReference type="EMBL" id="QLYR01000001">
    <property type="protein sequence ID" value="RAQ30218.1"/>
    <property type="molecule type" value="Genomic_DNA"/>
</dbReference>
<dbReference type="InterPro" id="IPR053888">
    <property type="entry name" value="MRM3-like_sub_bind"/>
</dbReference>
<gene>
    <name evidence="6" type="ORF">DPQ25_01540</name>
</gene>